<proteinExistence type="predicted"/>
<dbReference type="Pfam" id="PF05733">
    <property type="entry name" value="Tenui_N"/>
    <property type="match status" value="1"/>
</dbReference>
<dbReference type="EMBL" id="KX884771">
    <property type="protein sequence ID" value="APG79260.1"/>
    <property type="molecule type" value="Genomic_RNA"/>
</dbReference>
<name>A0A1L3KPE5_9VIRU</name>
<dbReference type="EMBL" id="KX884793">
    <property type="protein sequence ID" value="APG79282.1"/>
    <property type="molecule type" value="Genomic_RNA"/>
</dbReference>
<evidence type="ECO:0000256" key="1">
    <source>
        <dbReference type="SAM" id="MobiDB-lite"/>
    </source>
</evidence>
<accession>A0A1L3KPE5</accession>
<protein>
    <submittedName>
        <fullName evidence="2">Putative nucleoprotein</fullName>
    </submittedName>
</protein>
<sequence>MSDRSEKQHSPLSEGEESTLTPSTSFSVMDIDVDLSPSNPELIPKVYFDRIIKTTDPSFFIDDFDKFTETRKDFNIDSLRWQVDIHRADLFLYEGLDIPWIYAYMCNKARSVEQLKVDVRDLIVIFLMRGNNVNKIRTSISKEGQTILDSLISKYNIKSSLAKSDRRKTITLSRIALCFPFFVMNAMVQLHKTRCPPMKQCMDGIHCLIRCGSLSAYMGQHFADHAYWLSLASSVMMSSAIGSKKDTLEDIKRFFQVSQESSKLMQKVVEDRLKQWCVDIPPLNWKNIGGKIENLLSSKSDRRLITDIAAELEPLLNSIKPPTEWQPFIRITAPALEVGSGTPPKRKMV</sequence>
<reference evidence="2" key="1">
    <citation type="journal article" date="2016" name="Nature">
        <title>Redefining the invertebrate RNA virosphere.</title>
        <authorList>
            <person name="Shi M."/>
            <person name="Lin X.D."/>
            <person name="Tian J.H."/>
            <person name="Chen L.J."/>
            <person name="Chen X."/>
            <person name="Li C.X."/>
            <person name="Qin X.C."/>
            <person name="Li J."/>
            <person name="Cao J.P."/>
            <person name="Eden J.S."/>
            <person name="Buchmann J."/>
            <person name="Wang W."/>
            <person name="Xu J."/>
            <person name="Holmes E.C."/>
            <person name="Zhang Y.Z."/>
        </authorList>
    </citation>
    <scope>NUCLEOTIDE SEQUENCE</scope>
    <source>
        <strain evidence="2">HBXXC56361</strain>
        <strain evidence="3">JSC85519</strain>
        <strain evidence="4">RBXXC303595</strain>
    </source>
</reference>
<dbReference type="InterPro" id="IPR009522">
    <property type="entry name" value="Capsid_Phlebovir/Tenuivir"/>
</dbReference>
<dbReference type="GO" id="GO:0019013">
    <property type="term" value="C:viral nucleocapsid"/>
    <property type="evidence" value="ECO:0007669"/>
    <property type="project" value="UniProtKB-KW"/>
</dbReference>
<feature type="region of interest" description="Disordered" evidence="1">
    <location>
        <begin position="1"/>
        <end position="22"/>
    </location>
</feature>
<evidence type="ECO:0000313" key="3">
    <source>
        <dbReference type="EMBL" id="APG79260.1"/>
    </source>
</evidence>
<evidence type="ECO:0000313" key="4">
    <source>
        <dbReference type="EMBL" id="APG79282.1"/>
    </source>
</evidence>
<keyword evidence="2" id="KW-0543">Viral nucleoprotein</keyword>
<dbReference type="GO" id="GO:0003723">
    <property type="term" value="F:RNA binding"/>
    <property type="evidence" value="ECO:0007669"/>
    <property type="project" value="InterPro"/>
</dbReference>
<dbReference type="EMBL" id="KX884764">
    <property type="protein sequence ID" value="APG79253.1"/>
    <property type="molecule type" value="Genomic_RNA"/>
</dbReference>
<organism evidence="2">
    <name type="scientific">Hubei blood fluke virus 1</name>
    <dbReference type="NCBI Taxonomy" id="1922839"/>
    <lineage>
        <taxon>Viruses</taxon>
        <taxon>Riboviria</taxon>
    </lineage>
</organism>
<evidence type="ECO:0000313" key="2">
    <source>
        <dbReference type="EMBL" id="APG79253.1"/>
    </source>
</evidence>
<keyword evidence="2" id="KW-0946">Virion</keyword>